<feature type="transmembrane region" description="Helical" evidence="6">
    <location>
        <begin position="46"/>
        <end position="67"/>
    </location>
</feature>
<feature type="transmembrane region" description="Helical" evidence="6">
    <location>
        <begin position="79"/>
        <end position="98"/>
    </location>
</feature>
<feature type="transmembrane region" description="Helical" evidence="6">
    <location>
        <begin position="133"/>
        <end position="155"/>
    </location>
</feature>
<reference evidence="7 8" key="1">
    <citation type="journal article" date="2016" name="Nat. Commun.">
        <title>Thousands of microbial genomes shed light on interconnected biogeochemical processes in an aquifer system.</title>
        <authorList>
            <person name="Anantharaman K."/>
            <person name="Brown C.T."/>
            <person name="Hug L.A."/>
            <person name="Sharon I."/>
            <person name="Castelle C.J."/>
            <person name="Probst A.J."/>
            <person name="Thomas B.C."/>
            <person name="Singh A."/>
            <person name="Wilkins M.J."/>
            <person name="Karaoz U."/>
            <person name="Brodie E.L."/>
            <person name="Williams K.H."/>
            <person name="Hubbard S.S."/>
            <person name="Banfield J.F."/>
        </authorList>
    </citation>
    <scope>NUCLEOTIDE SEQUENCE [LARGE SCALE GENOMIC DNA]</scope>
</reference>
<evidence type="ECO:0000256" key="4">
    <source>
        <dbReference type="ARBA" id="ARBA00022989"/>
    </source>
</evidence>
<keyword evidence="4 6" id="KW-1133">Transmembrane helix</keyword>
<dbReference type="EMBL" id="MHCA01000030">
    <property type="protein sequence ID" value="OGY11845.1"/>
    <property type="molecule type" value="Genomic_DNA"/>
</dbReference>
<feature type="transmembrane region" description="Helical" evidence="6">
    <location>
        <begin position="7"/>
        <end position="34"/>
    </location>
</feature>
<protein>
    <submittedName>
        <fullName evidence="7">TspO protein</fullName>
    </submittedName>
</protein>
<dbReference type="Proteomes" id="UP000178272">
    <property type="component" value="Unassembled WGS sequence"/>
</dbReference>
<comment type="subcellular location">
    <subcellularLocation>
        <location evidence="1">Membrane</location>
        <topology evidence="1">Multi-pass membrane protein</topology>
    </subcellularLocation>
</comment>
<name>A0A1G1V8U6_9BACT</name>
<dbReference type="PANTHER" id="PTHR10057:SF0">
    <property type="entry name" value="TRANSLOCATOR PROTEIN"/>
    <property type="match status" value="1"/>
</dbReference>
<dbReference type="PANTHER" id="PTHR10057">
    <property type="entry name" value="PERIPHERAL-TYPE BENZODIAZEPINE RECEPTOR"/>
    <property type="match status" value="1"/>
</dbReference>
<dbReference type="GO" id="GO:0033013">
    <property type="term" value="P:tetrapyrrole metabolic process"/>
    <property type="evidence" value="ECO:0007669"/>
    <property type="project" value="UniProtKB-ARBA"/>
</dbReference>
<dbReference type="AlphaFoldDB" id="A0A1G1V8U6"/>
<dbReference type="PIRSF" id="PIRSF005859">
    <property type="entry name" value="PBR"/>
    <property type="match status" value="1"/>
</dbReference>
<evidence type="ECO:0000256" key="2">
    <source>
        <dbReference type="ARBA" id="ARBA00007524"/>
    </source>
</evidence>
<dbReference type="InterPro" id="IPR038330">
    <property type="entry name" value="TspO/MBR-related_sf"/>
</dbReference>
<sequence>MKDLPKLVISVFGCELVGILGTPFTISAIRIWYVTLNKPVFAPPNWIFGPVWTLLYFLMGVAFYLIWKQGWKKKKVKTASMFFLAQLGLNFIWSPIFFGLRAPLLGLIVIVAMWALIVVTMKKFYPLSRLAFYLLVPYLLWVSFATILNAAIVLLN</sequence>
<gene>
    <name evidence="7" type="ORF">A3F61_01355</name>
</gene>
<evidence type="ECO:0000313" key="8">
    <source>
        <dbReference type="Proteomes" id="UP000178272"/>
    </source>
</evidence>
<dbReference type="Pfam" id="PF03073">
    <property type="entry name" value="TspO_MBR"/>
    <property type="match status" value="1"/>
</dbReference>
<feature type="transmembrane region" description="Helical" evidence="6">
    <location>
        <begin position="104"/>
        <end position="121"/>
    </location>
</feature>
<dbReference type="FunFam" id="1.20.1260.100:FF:000001">
    <property type="entry name" value="translocator protein 2"/>
    <property type="match status" value="1"/>
</dbReference>
<dbReference type="Gene3D" id="1.20.1260.100">
    <property type="entry name" value="TspO/MBR protein"/>
    <property type="match status" value="1"/>
</dbReference>
<proteinExistence type="inferred from homology"/>
<keyword evidence="3 6" id="KW-0812">Transmembrane</keyword>
<comment type="similarity">
    <text evidence="2">Belongs to the TspO/BZRP family.</text>
</comment>
<accession>A0A1G1V8U6</accession>
<dbReference type="InterPro" id="IPR004307">
    <property type="entry name" value="TspO_MBR"/>
</dbReference>
<organism evidence="7 8">
    <name type="scientific">Candidatus Blackburnbacteria bacterium RIFCSPHIGHO2_12_FULL_41_13b</name>
    <dbReference type="NCBI Taxonomy" id="1797517"/>
    <lineage>
        <taxon>Bacteria</taxon>
        <taxon>Candidatus Blackburniibacteriota</taxon>
    </lineage>
</organism>
<evidence type="ECO:0000313" key="7">
    <source>
        <dbReference type="EMBL" id="OGY11845.1"/>
    </source>
</evidence>
<dbReference type="STRING" id="1797517.A3F61_01355"/>
<dbReference type="GO" id="GO:0016020">
    <property type="term" value="C:membrane"/>
    <property type="evidence" value="ECO:0007669"/>
    <property type="project" value="UniProtKB-SubCell"/>
</dbReference>
<comment type="caution">
    <text evidence="7">The sequence shown here is derived from an EMBL/GenBank/DDBJ whole genome shotgun (WGS) entry which is preliminary data.</text>
</comment>
<dbReference type="CDD" id="cd15904">
    <property type="entry name" value="TSPO_MBR"/>
    <property type="match status" value="1"/>
</dbReference>
<evidence type="ECO:0000256" key="5">
    <source>
        <dbReference type="ARBA" id="ARBA00023136"/>
    </source>
</evidence>
<evidence type="ECO:0000256" key="1">
    <source>
        <dbReference type="ARBA" id="ARBA00004141"/>
    </source>
</evidence>
<evidence type="ECO:0000256" key="3">
    <source>
        <dbReference type="ARBA" id="ARBA00022692"/>
    </source>
</evidence>
<keyword evidence="5 6" id="KW-0472">Membrane</keyword>
<evidence type="ECO:0000256" key="6">
    <source>
        <dbReference type="SAM" id="Phobius"/>
    </source>
</evidence>